<evidence type="ECO:0000256" key="1">
    <source>
        <dbReference type="ARBA" id="ARBA00022884"/>
    </source>
</evidence>
<dbReference type="PANTHER" id="PTHR48024:SF56">
    <property type="entry name" value="HETEROGENEOUS NUCLEAR RIBONUCLEOPROTEIN A0"/>
    <property type="match status" value="1"/>
</dbReference>
<keyword evidence="1 2" id="KW-0694">RNA-binding</keyword>
<dbReference type="CDD" id="cd00590">
    <property type="entry name" value="RRM_SF"/>
    <property type="match status" value="1"/>
</dbReference>
<evidence type="ECO:0000313" key="6">
    <source>
        <dbReference type="EMBL" id="VVB17052.1"/>
    </source>
</evidence>
<dbReference type="OrthoDB" id="272703at2759"/>
<feature type="region of interest" description="Disordered" evidence="4">
    <location>
        <begin position="84"/>
        <end position="140"/>
    </location>
</feature>
<dbReference type="InterPro" id="IPR035979">
    <property type="entry name" value="RBD_domain_sf"/>
</dbReference>
<feature type="compositionally biased region" description="Basic and acidic residues" evidence="4">
    <location>
        <begin position="170"/>
        <end position="185"/>
    </location>
</feature>
<accession>A0A565CTY8</accession>
<dbReference type="GO" id="GO:0005634">
    <property type="term" value="C:nucleus"/>
    <property type="evidence" value="ECO:0007669"/>
    <property type="project" value="TreeGrafter"/>
</dbReference>
<feature type="compositionally biased region" description="Basic and acidic residues" evidence="4">
    <location>
        <begin position="101"/>
        <end position="140"/>
    </location>
</feature>
<dbReference type="PANTHER" id="PTHR48024">
    <property type="entry name" value="GEO13361P1-RELATED"/>
    <property type="match status" value="1"/>
</dbReference>
<protein>
    <recommendedName>
        <fullName evidence="5">RRM domain-containing protein</fullName>
    </recommendedName>
</protein>
<reference evidence="6" key="1">
    <citation type="submission" date="2019-07" db="EMBL/GenBank/DDBJ databases">
        <authorList>
            <person name="Dittberner H."/>
        </authorList>
    </citation>
    <scope>NUCLEOTIDE SEQUENCE [LARGE SCALE GENOMIC DNA]</scope>
</reference>
<organism evidence="6 7">
    <name type="scientific">Arabis nemorensis</name>
    <dbReference type="NCBI Taxonomy" id="586526"/>
    <lineage>
        <taxon>Eukaryota</taxon>
        <taxon>Viridiplantae</taxon>
        <taxon>Streptophyta</taxon>
        <taxon>Embryophyta</taxon>
        <taxon>Tracheophyta</taxon>
        <taxon>Spermatophyta</taxon>
        <taxon>Magnoliopsida</taxon>
        <taxon>eudicotyledons</taxon>
        <taxon>Gunneridae</taxon>
        <taxon>Pentapetalae</taxon>
        <taxon>rosids</taxon>
        <taxon>malvids</taxon>
        <taxon>Brassicales</taxon>
        <taxon>Brassicaceae</taxon>
        <taxon>Arabideae</taxon>
        <taxon>Arabis</taxon>
    </lineage>
</organism>
<dbReference type="GO" id="GO:0003723">
    <property type="term" value="F:RNA binding"/>
    <property type="evidence" value="ECO:0007669"/>
    <property type="project" value="UniProtKB-UniRule"/>
</dbReference>
<gene>
    <name evidence="6" type="ORF">ANE_LOCUS27496</name>
</gene>
<keyword evidence="7" id="KW-1185">Reference proteome</keyword>
<dbReference type="InterPro" id="IPR050886">
    <property type="entry name" value="RNA-binding_reg"/>
</dbReference>
<keyword evidence="3" id="KW-0175">Coiled coil</keyword>
<feature type="compositionally biased region" description="Basic and acidic residues" evidence="4">
    <location>
        <begin position="196"/>
        <end position="220"/>
    </location>
</feature>
<comment type="caution">
    <text evidence="6">The sequence shown here is derived from an EMBL/GenBank/DDBJ whole genome shotgun (WGS) entry which is preliminary data.</text>
</comment>
<dbReference type="GO" id="GO:0005739">
    <property type="term" value="C:mitochondrion"/>
    <property type="evidence" value="ECO:0007669"/>
    <property type="project" value="TreeGrafter"/>
</dbReference>
<dbReference type="Proteomes" id="UP000489600">
    <property type="component" value="Unassembled WGS sequence"/>
</dbReference>
<evidence type="ECO:0000256" key="3">
    <source>
        <dbReference type="SAM" id="Coils"/>
    </source>
</evidence>
<dbReference type="SMART" id="SM00360">
    <property type="entry name" value="RRM"/>
    <property type="match status" value="1"/>
</dbReference>
<dbReference type="Gene3D" id="3.30.70.330">
    <property type="match status" value="1"/>
</dbReference>
<dbReference type="AlphaFoldDB" id="A0A565CTY8"/>
<dbReference type="SUPFAM" id="SSF54928">
    <property type="entry name" value="RNA-binding domain, RBD"/>
    <property type="match status" value="1"/>
</dbReference>
<evidence type="ECO:0000259" key="5">
    <source>
        <dbReference type="PROSITE" id="PS50102"/>
    </source>
</evidence>
<dbReference type="Pfam" id="PF00076">
    <property type="entry name" value="RRM_1"/>
    <property type="match status" value="1"/>
</dbReference>
<feature type="coiled-coil region" evidence="3">
    <location>
        <begin position="249"/>
        <end position="321"/>
    </location>
</feature>
<feature type="region of interest" description="Disordered" evidence="4">
    <location>
        <begin position="170"/>
        <end position="229"/>
    </location>
</feature>
<proteinExistence type="predicted"/>
<dbReference type="PROSITE" id="PS50102">
    <property type="entry name" value="RRM"/>
    <property type="match status" value="1"/>
</dbReference>
<evidence type="ECO:0000313" key="7">
    <source>
        <dbReference type="Proteomes" id="UP000489600"/>
    </source>
</evidence>
<feature type="domain" description="RRM" evidence="5">
    <location>
        <begin position="7"/>
        <end position="84"/>
    </location>
</feature>
<evidence type="ECO:0000256" key="2">
    <source>
        <dbReference type="PROSITE-ProRule" id="PRU00176"/>
    </source>
</evidence>
<dbReference type="EMBL" id="CABITT030000008">
    <property type="protein sequence ID" value="VVB17052.1"/>
    <property type="molecule type" value="Genomic_DNA"/>
</dbReference>
<sequence length="339" mass="39139">MTMDDGNSVYVGGLPYDVSEEALRRVFSVYGNVLTVKIVNDRSVRGKCYGFVTFSNRRSADDAIEDMDGKNIGGRAVRVNEVTTRGGRMNPGRGQFQPRGSWDKSPDRRSDCNYDRDQYSDRSRERDRSQDRRKDHYIEKERAYEHSHDFERRKDHDILDRNGYKERVFQDDERDWRGDRSHEDNNGGGINGSSAHEGRSQETKREDSTTLEGGRGRDHFSNSSGDHNYQVKEELEALIKMREGLHNEVLMMEDRLEEKEILCSELQKKSKRLEESLINEKKLTSQRRKELAKLHKSFTRVRECTDNLKDCEQELQSLVNSSAREGLAVADQGLGNGYA</sequence>
<dbReference type="InterPro" id="IPR012677">
    <property type="entry name" value="Nucleotide-bd_a/b_plait_sf"/>
</dbReference>
<evidence type="ECO:0000256" key="4">
    <source>
        <dbReference type="SAM" id="MobiDB-lite"/>
    </source>
</evidence>
<dbReference type="InterPro" id="IPR000504">
    <property type="entry name" value="RRM_dom"/>
</dbReference>
<name>A0A565CTY8_9BRAS</name>